<sequence length="146" mass="16661">MTRRKVVIFLLLCIIAGAESKFSCRISFDNVYAHEEKHSIQLLDQTIKEIPVCTINYHPLSSLFSYIDIDCPEGTVVSIHPQLISDVDFRLYCMEKYPVDLMLEHEMDKSGVTTKLQFCCPRPDLISCMVNFVVLWVLLGLGRDSG</sequence>
<proteinExistence type="predicted"/>
<keyword evidence="1" id="KW-0732">Signal</keyword>
<protein>
    <submittedName>
        <fullName evidence="2">Uncharacterized protein</fullName>
    </submittedName>
</protein>
<dbReference type="AlphaFoldDB" id="A0A8J2K348"/>
<accession>A0A8J2K348</accession>
<organism evidence="2 3">
    <name type="scientific">Allacma fusca</name>
    <dbReference type="NCBI Taxonomy" id="39272"/>
    <lineage>
        <taxon>Eukaryota</taxon>
        <taxon>Metazoa</taxon>
        <taxon>Ecdysozoa</taxon>
        <taxon>Arthropoda</taxon>
        <taxon>Hexapoda</taxon>
        <taxon>Collembola</taxon>
        <taxon>Symphypleona</taxon>
        <taxon>Sminthuridae</taxon>
        <taxon>Allacma</taxon>
    </lineage>
</organism>
<evidence type="ECO:0000313" key="3">
    <source>
        <dbReference type="Proteomes" id="UP000708208"/>
    </source>
</evidence>
<evidence type="ECO:0000313" key="2">
    <source>
        <dbReference type="EMBL" id="CAG7728728.1"/>
    </source>
</evidence>
<dbReference type="EMBL" id="CAJVCH010167505">
    <property type="protein sequence ID" value="CAG7728728.1"/>
    <property type="molecule type" value="Genomic_DNA"/>
</dbReference>
<dbReference type="Proteomes" id="UP000708208">
    <property type="component" value="Unassembled WGS sequence"/>
</dbReference>
<feature type="signal peptide" evidence="1">
    <location>
        <begin position="1"/>
        <end position="20"/>
    </location>
</feature>
<keyword evidence="3" id="KW-1185">Reference proteome</keyword>
<feature type="chain" id="PRO_5035253492" evidence="1">
    <location>
        <begin position="21"/>
        <end position="146"/>
    </location>
</feature>
<reference evidence="2" key="1">
    <citation type="submission" date="2021-06" db="EMBL/GenBank/DDBJ databases">
        <authorList>
            <person name="Hodson N. C."/>
            <person name="Mongue J. A."/>
            <person name="Jaron S. K."/>
        </authorList>
    </citation>
    <scope>NUCLEOTIDE SEQUENCE</scope>
</reference>
<evidence type="ECO:0000256" key="1">
    <source>
        <dbReference type="SAM" id="SignalP"/>
    </source>
</evidence>
<name>A0A8J2K348_9HEXA</name>
<comment type="caution">
    <text evidence="2">The sequence shown here is derived from an EMBL/GenBank/DDBJ whole genome shotgun (WGS) entry which is preliminary data.</text>
</comment>
<gene>
    <name evidence="2" type="ORF">AFUS01_LOCUS17489</name>
</gene>